<gene>
    <name evidence="2" type="ORF">FOMPIDRAFT_100795</name>
</gene>
<dbReference type="InParanoid" id="S8DSN1"/>
<keyword evidence="1" id="KW-0732">Signal</keyword>
<dbReference type="STRING" id="743788.S8DSN1"/>
<organism evidence="2 3">
    <name type="scientific">Fomitopsis schrenkii</name>
    <name type="common">Brown rot fungus</name>
    <dbReference type="NCBI Taxonomy" id="2126942"/>
    <lineage>
        <taxon>Eukaryota</taxon>
        <taxon>Fungi</taxon>
        <taxon>Dikarya</taxon>
        <taxon>Basidiomycota</taxon>
        <taxon>Agaricomycotina</taxon>
        <taxon>Agaricomycetes</taxon>
        <taxon>Polyporales</taxon>
        <taxon>Fomitopsis</taxon>
    </lineage>
</organism>
<dbReference type="InterPro" id="IPR017853">
    <property type="entry name" value="GH"/>
</dbReference>
<sequence length="544" mass="58584">MVRLMLVALALLAGDAAADTWCGKNYEQGSPLIPPGGQFPTPATSDSPLLAFRCAPAIKPYLASDVWSPAAILVDTFVTHAEIAGTSPISLPSGGPLGDVLVTVDIDGRTVAAGAVPLNASKTELPFSLAGLVPRKSAYDVRCSATYGAQTFEAAGSLSFLPDRTDGGSVVKLDARSGAVLAKPIGDQLGEYQTVFPIGFYTSFGDYLATNLSTVDDAKAKGFNIIHPIPSYDNLTQLQEVVTRMEEQGVYLIYDMRWTYMNDTSVTEQVNMIKNSTALLMWYTGDEPDGTSDPLNATVHAYDLIYELDGYHPVSLVLNCFDYYWTEYTAGADIVSQDTYMISNNVTWSVEWNTPCNTTYGCCGCDDCKGDFEDISTRMDEFAYRLWANGWDLTKSVWTVPQGFGGGEYWPLTPTGPEFVLQSVLGINHGGLGVVSWDAPTTDGIWDYASLLAQASPTLKEYIASDMASFAHYFENQIDVGTWTVGEKTLVLATNLNYAEETFDLGGLPGVLGKPVMQILDSGASVSGYTISFTSVGTGGWIVG</sequence>
<reference evidence="2 3" key="1">
    <citation type="journal article" date="2012" name="Science">
        <title>The Paleozoic origin of enzymatic lignin decomposition reconstructed from 31 fungal genomes.</title>
        <authorList>
            <person name="Floudas D."/>
            <person name="Binder M."/>
            <person name="Riley R."/>
            <person name="Barry K."/>
            <person name="Blanchette R.A."/>
            <person name="Henrissat B."/>
            <person name="Martinez A.T."/>
            <person name="Otillar R."/>
            <person name="Spatafora J.W."/>
            <person name="Yadav J.S."/>
            <person name="Aerts A."/>
            <person name="Benoit I."/>
            <person name="Boyd A."/>
            <person name="Carlson A."/>
            <person name="Copeland A."/>
            <person name="Coutinho P.M."/>
            <person name="de Vries R.P."/>
            <person name="Ferreira P."/>
            <person name="Findley K."/>
            <person name="Foster B."/>
            <person name="Gaskell J."/>
            <person name="Glotzer D."/>
            <person name="Gorecki P."/>
            <person name="Heitman J."/>
            <person name="Hesse C."/>
            <person name="Hori C."/>
            <person name="Igarashi K."/>
            <person name="Jurgens J.A."/>
            <person name="Kallen N."/>
            <person name="Kersten P."/>
            <person name="Kohler A."/>
            <person name="Kuees U."/>
            <person name="Kumar T.K.A."/>
            <person name="Kuo A."/>
            <person name="LaButti K."/>
            <person name="Larrondo L.F."/>
            <person name="Lindquist E."/>
            <person name="Ling A."/>
            <person name="Lombard V."/>
            <person name="Lucas S."/>
            <person name="Lundell T."/>
            <person name="Martin R."/>
            <person name="McLaughlin D.J."/>
            <person name="Morgenstern I."/>
            <person name="Morin E."/>
            <person name="Murat C."/>
            <person name="Nagy L.G."/>
            <person name="Nolan M."/>
            <person name="Ohm R.A."/>
            <person name="Patyshakuliyeva A."/>
            <person name="Rokas A."/>
            <person name="Ruiz-Duenas F.J."/>
            <person name="Sabat G."/>
            <person name="Salamov A."/>
            <person name="Samejima M."/>
            <person name="Schmutz J."/>
            <person name="Slot J.C."/>
            <person name="St John F."/>
            <person name="Stenlid J."/>
            <person name="Sun H."/>
            <person name="Sun S."/>
            <person name="Syed K."/>
            <person name="Tsang A."/>
            <person name="Wiebenga A."/>
            <person name="Young D."/>
            <person name="Pisabarro A."/>
            <person name="Eastwood D.C."/>
            <person name="Martin F."/>
            <person name="Cullen D."/>
            <person name="Grigoriev I.V."/>
            <person name="Hibbett D.S."/>
        </authorList>
    </citation>
    <scope>NUCLEOTIDE SEQUENCE</scope>
    <source>
        <strain evidence="3">FP-58527</strain>
    </source>
</reference>
<dbReference type="EMBL" id="KE504192">
    <property type="protein sequence ID" value="EPS96196.1"/>
    <property type="molecule type" value="Genomic_DNA"/>
</dbReference>
<protein>
    <submittedName>
        <fullName evidence="2">Uncharacterized protein</fullName>
    </submittedName>
</protein>
<accession>S8DSN1</accession>
<feature type="signal peptide" evidence="1">
    <location>
        <begin position="1"/>
        <end position="18"/>
    </location>
</feature>
<name>S8DSN1_FOMSC</name>
<evidence type="ECO:0000313" key="2">
    <source>
        <dbReference type="EMBL" id="EPS96196.1"/>
    </source>
</evidence>
<feature type="chain" id="PRO_5004562607" evidence="1">
    <location>
        <begin position="19"/>
        <end position="544"/>
    </location>
</feature>
<dbReference type="eggNOG" id="ENOG502RG5A">
    <property type="taxonomic scope" value="Eukaryota"/>
</dbReference>
<dbReference type="Gene3D" id="3.20.20.80">
    <property type="entry name" value="Glycosidases"/>
    <property type="match status" value="1"/>
</dbReference>
<proteinExistence type="predicted"/>
<dbReference type="OrthoDB" id="2338662at2759"/>
<dbReference type="HOGENOM" id="CLU_022442_1_0_1"/>
<evidence type="ECO:0000313" key="3">
    <source>
        <dbReference type="Proteomes" id="UP000015241"/>
    </source>
</evidence>
<keyword evidence="3" id="KW-1185">Reference proteome</keyword>
<dbReference type="AlphaFoldDB" id="S8DSN1"/>
<dbReference type="Proteomes" id="UP000015241">
    <property type="component" value="Unassembled WGS sequence"/>
</dbReference>
<evidence type="ECO:0000256" key="1">
    <source>
        <dbReference type="SAM" id="SignalP"/>
    </source>
</evidence>
<dbReference type="SUPFAM" id="SSF51445">
    <property type="entry name" value="(Trans)glycosidases"/>
    <property type="match status" value="1"/>
</dbReference>